<reference evidence="2 3" key="1">
    <citation type="journal article" date="2022" name="bioRxiv">
        <title>Genomics of Preaxostyla Flagellates Illuminates Evolutionary Transitions and the Path Towards Mitochondrial Loss.</title>
        <authorList>
            <person name="Novak L.V.F."/>
            <person name="Treitli S.C."/>
            <person name="Pyrih J."/>
            <person name="Halakuc P."/>
            <person name="Pipaliya S.V."/>
            <person name="Vacek V."/>
            <person name="Brzon O."/>
            <person name="Soukal P."/>
            <person name="Eme L."/>
            <person name="Dacks J.B."/>
            <person name="Karnkowska A."/>
            <person name="Elias M."/>
            <person name="Hampl V."/>
        </authorList>
    </citation>
    <scope>NUCLEOTIDE SEQUENCE [LARGE SCALE GENOMIC DNA]</scope>
    <source>
        <strain evidence="2">NAU3</strain>
        <tissue evidence="2">Gut</tissue>
    </source>
</reference>
<feature type="region of interest" description="Disordered" evidence="1">
    <location>
        <begin position="199"/>
        <end position="223"/>
    </location>
</feature>
<evidence type="ECO:0000256" key="1">
    <source>
        <dbReference type="SAM" id="MobiDB-lite"/>
    </source>
</evidence>
<keyword evidence="3" id="KW-1185">Reference proteome</keyword>
<feature type="compositionally biased region" description="Polar residues" evidence="1">
    <location>
        <begin position="214"/>
        <end position="223"/>
    </location>
</feature>
<feature type="compositionally biased region" description="Basic residues" evidence="1">
    <location>
        <begin position="201"/>
        <end position="212"/>
    </location>
</feature>
<protein>
    <submittedName>
        <fullName evidence="2">Uncharacterized protein</fullName>
    </submittedName>
</protein>
<sequence>MNVKHSQINNAQAKFRSGTRNLTLQLLHKEPIVVPNPKPQRSVGLPVPDVTNAPLQPLIQAIRQLPKLPMQATEVPNPAVSEQENIKDNLEIQVRDLSRLKKRHIGVEQSHSQTVLTMKRRGLSNRPVLPLVMPMLIMTLSLLEDNKVKAQEAKSLEQIQPSKQVTPTDSAHQTRPLTREHKEIEVHRLSIAISRAISHSTAKKKVTSRRQIQHTEGNLINHN</sequence>
<comment type="caution">
    <text evidence="2">The sequence shown here is derived from an EMBL/GenBank/DDBJ whole genome shotgun (WGS) entry which is preliminary data.</text>
</comment>
<proteinExistence type="predicted"/>
<feature type="region of interest" description="Disordered" evidence="1">
    <location>
        <begin position="156"/>
        <end position="182"/>
    </location>
</feature>
<dbReference type="EMBL" id="JARBJD010000246">
    <property type="protein sequence ID" value="KAK2945826.1"/>
    <property type="molecule type" value="Genomic_DNA"/>
</dbReference>
<dbReference type="Proteomes" id="UP001281761">
    <property type="component" value="Unassembled WGS sequence"/>
</dbReference>
<evidence type="ECO:0000313" key="3">
    <source>
        <dbReference type="Proteomes" id="UP001281761"/>
    </source>
</evidence>
<feature type="compositionally biased region" description="Polar residues" evidence="1">
    <location>
        <begin position="157"/>
        <end position="176"/>
    </location>
</feature>
<evidence type="ECO:0000313" key="2">
    <source>
        <dbReference type="EMBL" id="KAK2945826.1"/>
    </source>
</evidence>
<accession>A0ABQ9X226</accession>
<organism evidence="2 3">
    <name type="scientific">Blattamonas nauphoetae</name>
    <dbReference type="NCBI Taxonomy" id="2049346"/>
    <lineage>
        <taxon>Eukaryota</taxon>
        <taxon>Metamonada</taxon>
        <taxon>Preaxostyla</taxon>
        <taxon>Oxymonadida</taxon>
        <taxon>Blattamonas</taxon>
    </lineage>
</organism>
<name>A0ABQ9X226_9EUKA</name>
<gene>
    <name evidence="2" type="ORF">BLNAU_19251</name>
</gene>